<organism evidence="9 10">
    <name type="scientific">Riccia sorocarpa</name>
    <dbReference type="NCBI Taxonomy" id="122646"/>
    <lineage>
        <taxon>Eukaryota</taxon>
        <taxon>Viridiplantae</taxon>
        <taxon>Streptophyta</taxon>
        <taxon>Embryophyta</taxon>
        <taxon>Marchantiophyta</taxon>
        <taxon>Marchantiopsida</taxon>
        <taxon>Marchantiidae</taxon>
        <taxon>Marchantiales</taxon>
        <taxon>Ricciaceae</taxon>
        <taxon>Riccia</taxon>
    </lineage>
</organism>
<dbReference type="Pfam" id="PF00078">
    <property type="entry name" value="RVT_1"/>
    <property type="match status" value="1"/>
</dbReference>
<feature type="domain" description="Reverse transcriptase/retrotransposon-derived protein RNase H-like" evidence="8">
    <location>
        <begin position="668"/>
        <end position="753"/>
    </location>
</feature>
<reference evidence="9 10" key="1">
    <citation type="submission" date="2024-09" db="EMBL/GenBank/DDBJ databases">
        <title>Chromosome-scale assembly of Riccia sorocarpa.</title>
        <authorList>
            <person name="Paukszto L."/>
        </authorList>
    </citation>
    <scope>NUCLEOTIDE SEQUENCE [LARGE SCALE GENOMIC DNA]</scope>
    <source>
        <strain evidence="9">LP-2024</strain>
        <tissue evidence="9">Aerial parts of the thallus</tissue>
    </source>
</reference>
<dbReference type="Gene3D" id="3.30.70.270">
    <property type="match status" value="2"/>
</dbReference>
<dbReference type="SUPFAM" id="SSF50630">
    <property type="entry name" value="Acid proteases"/>
    <property type="match status" value="1"/>
</dbReference>
<dbReference type="PANTHER" id="PTHR37984">
    <property type="entry name" value="PROTEIN CBG26694"/>
    <property type="match status" value="1"/>
</dbReference>
<keyword evidence="4" id="KW-0378">Hydrolase</keyword>
<sequence>MIRHRDPVVPVTIDGHLIPNCRIDSGSSVNVITLDTMRALGLINMLTTATVLRMADGRNIRPVGELKNVHTLIGEQTYMVNYIVMDMSHPAQFPVLLGVPWLIAADVHTSWRTGKMTFGPKKNQSTLLMYQSDPGSSSNHEGDDILMLSSMSDFWHPAQDDEDEVVARLVNYDDLFAPTICKFGPADYNSDDEEEWSLATHLDDRINIPRPTEVRTLTPARVEQLNSFFSSRESSPNLSDDEDDVQRHLYEFRQEWLSHISLSDSEPNIGDSLSSAGESSQESPRHKKNTPARNNDDEELAPVPDEQLATFFTRPAPTEPVDSIPPRFPIADTFCRVNIATDSDTEPRYINVSENVPIERIPAFQDLFREYRDVFAYSYRELLGVLPSRCQHHIKLREDGKPVLAKPYRLNPQYAQLVKQELDKLLAADFIYLSEETKWASPILVVPKKDTGKIRVCVDFRVLNSQSIPDPFSIPFTDMLLDDVAGSEMFSFMDGFSGYNQIAIAPEDQYKTTFVTQWGTFAYRVMPFGLQNAPATFQRYMMNSFVSLNQFLKLYLDDLCVHGLADQHLQSLRAVFSACRAARISLNPDKCFFGASCGPLLGHLVSRRGTSVDPSKVEKISAMPILENIRELRRFLGCTGYYRRFIDKYAVITAPLTALLHDLVEFFWSEHCQASFELLKQRLIEAPVMQAPDWSIPFHILVDTSATATGSVLSQLDKDNKDHPIYYASRQLTKAERNYGATELECLGMIFSV</sequence>
<dbReference type="InterPro" id="IPR021109">
    <property type="entry name" value="Peptidase_aspartic_dom_sf"/>
</dbReference>
<feature type="domain" description="Reverse transcriptase" evidence="7">
    <location>
        <begin position="446"/>
        <end position="603"/>
    </location>
</feature>
<dbReference type="CDD" id="cd00303">
    <property type="entry name" value="retropepsin_like"/>
    <property type="match status" value="1"/>
</dbReference>
<evidence type="ECO:0000313" key="10">
    <source>
        <dbReference type="Proteomes" id="UP001633002"/>
    </source>
</evidence>
<dbReference type="Pfam" id="PF17919">
    <property type="entry name" value="RT_RNaseH_2"/>
    <property type="match status" value="1"/>
</dbReference>
<evidence type="ECO:0000256" key="2">
    <source>
        <dbReference type="ARBA" id="ARBA00022695"/>
    </source>
</evidence>
<accession>A0ABD3IE83</accession>
<dbReference type="InterPro" id="IPR050951">
    <property type="entry name" value="Retrovirus_Pol_polyprotein"/>
</dbReference>
<dbReference type="Gene3D" id="2.40.70.10">
    <property type="entry name" value="Acid Proteases"/>
    <property type="match status" value="1"/>
</dbReference>
<evidence type="ECO:0008006" key="11">
    <source>
        <dbReference type="Google" id="ProtNLM"/>
    </source>
</evidence>
<dbReference type="EMBL" id="JBJQOH010000001">
    <property type="protein sequence ID" value="KAL3702028.1"/>
    <property type="molecule type" value="Genomic_DNA"/>
</dbReference>
<dbReference type="PANTHER" id="PTHR37984:SF5">
    <property type="entry name" value="PROTEIN NYNRIN-LIKE"/>
    <property type="match status" value="1"/>
</dbReference>
<dbReference type="InterPro" id="IPR043128">
    <property type="entry name" value="Rev_trsase/Diguanyl_cyclase"/>
</dbReference>
<dbReference type="InterPro" id="IPR043502">
    <property type="entry name" value="DNA/RNA_pol_sf"/>
</dbReference>
<evidence type="ECO:0000256" key="6">
    <source>
        <dbReference type="SAM" id="MobiDB-lite"/>
    </source>
</evidence>
<dbReference type="CDD" id="cd01647">
    <property type="entry name" value="RT_LTR"/>
    <property type="match status" value="1"/>
</dbReference>
<dbReference type="Proteomes" id="UP001633002">
    <property type="component" value="Unassembled WGS sequence"/>
</dbReference>
<comment type="caution">
    <text evidence="9">The sequence shown here is derived from an EMBL/GenBank/DDBJ whole genome shotgun (WGS) entry which is preliminary data.</text>
</comment>
<keyword evidence="4" id="KW-0255">Endonuclease</keyword>
<keyword evidence="2" id="KW-0548">Nucleotidyltransferase</keyword>
<evidence type="ECO:0000313" key="9">
    <source>
        <dbReference type="EMBL" id="KAL3702028.1"/>
    </source>
</evidence>
<feature type="compositionally biased region" description="Low complexity" evidence="6">
    <location>
        <begin position="272"/>
        <end position="282"/>
    </location>
</feature>
<gene>
    <name evidence="9" type="ORF">R1sor_020050</name>
</gene>
<dbReference type="AlphaFoldDB" id="A0ABD3IE83"/>
<evidence type="ECO:0000259" key="7">
    <source>
        <dbReference type="Pfam" id="PF00078"/>
    </source>
</evidence>
<dbReference type="FunFam" id="3.30.70.270:FF:000020">
    <property type="entry name" value="Transposon Tf2-6 polyprotein-like Protein"/>
    <property type="match status" value="1"/>
</dbReference>
<evidence type="ECO:0000259" key="8">
    <source>
        <dbReference type="Pfam" id="PF17919"/>
    </source>
</evidence>
<dbReference type="SUPFAM" id="SSF56672">
    <property type="entry name" value="DNA/RNA polymerases"/>
    <property type="match status" value="1"/>
</dbReference>
<keyword evidence="1" id="KW-0808">Transferase</keyword>
<name>A0ABD3IE83_9MARC</name>
<evidence type="ECO:0000256" key="5">
    <source>
        <dbReference type="ARBA" id="ARBA00023268"/>
    </source>
</evidence>
<evidence type="ECO:0000256" key="3">
    <source>
        <dbReference type="ARBA" id="ARBA00022722"/>
    </source>
</evidence>
<feature type="region of interest" description="Disordered" evidence="6">
    <location>
        <begin position="263"/>
        <end position="302"/>
    </location>
</feature>
<keyword evidence="3" id="KW-0540">Nuclease</keyword>
<proteinExistence type="predicted"/>
<dbReference type="GO" id="GO:0016779">
    <property type="term" value="F:nucleotidyltransferase activity"/>
    <property type="evidence" value="ECO:0007669"/>
    <property type="project" value="UniProtKB-KW"/>
</dbReference>
<keyword evidence="5" id="KW-0511">Multifunctional enzyme</keyword>
<protein>
    <recommendedName>
        <fullName evidence="11">Reverse transcriptase</fullName>
    </recommendedName>
</protein>
<dbReference type="Gene3D" id="3.10.10.10">
    <property type="entry name" value="HIV Type 1 Reverse Transcriptase, subunit A, domain 1"/>
    <property type="match status" value="1"/>
</dbReference>
<evidence type="ECO:0000256" key="4">
    <source>
        <dbReference type="ARBA" id="ARBA00022759"/>
    </source>
</evidence>
<dbReference type="InterPro" id="IPR041577">
    <property type="entry name" value="RT_RNaseH_2"/>
</dbReference>
<dbReference type="GO" id="GO:0004519">
    <property type="term" value="F:endonuclease activity"/>
    <property type="evidence" value="ECO:0007669"/>
    <property type="project" value="UniProtKB-KW"/>
</dbReference>
<evidence type="ECO:0000256" key="1">
    <source>
        <dbReference type="ARBA" id="ARBA00022679"/>
    </source>
</evidence>
<keyword evidence="10" id="KW-1185">Reference proteome</keyword>
<dbReference type="InterPro" id="IPR000477">
    <property type="entry name" value="RT_dom"/>
</dbReference>